<evidence type="ECO:0000256" key="1">
    <source>
        <dbReference type="ARBA" id="ARBA00004173"/>
    </source>
</evidence>
<proteinExistence type="predicted"/>
<dbReference type="InterPro" id="IPR043502">
    <property type="entry name" value="DNA/RNA_pol_sf"/>
</dbReference>
<gene>
    <name evidence="4" type="ORF">HOO65_100101</name>
</gene>
<comment type="subcellular location">
    <subcellularLocation>
        <location evidence="1">Mitochondrion</location>
    </subcellularLocation>
</comment>
<evidence type="ECO:0000313" key="4">
    <source>
        <dbReference type="EMBL" id="KAL2884697.1"/>
    </source>
</evidence>
<dbReference type="InterPro" id="IPR043128">
    <property type="entry name" value="Rev_trsase/Diguanyl_cyclase"/>
</dbReference>
<keyword evidence="5" id="KW-1185">Reference proteome</keyword>
<dbReference type="InterPro" id="IPR051320">
    <property type="entry name" value="Viral_Replic_Matur_Polypro"/>
</dbReference>
<accession>A0ABR4M8U7</accession>
<dbReference type="PANTHER" id="PTHR33064:SF37">
    <property type="entry name" value="RIBONUCLEASE H"/>
    <property type="match status" value="1"/>
</dbReference>
<organism evidence="4 5">
    <name type="scientific">Ceratocystis lukuohia</name>
    <dbReference type="NCBI Taxonomy" id="2019550"/>
    <lineage>
        <taxon>Eukaryota</taxon>
        <taxon>Fungi</taxon>
        <taxon>Dikarya</taxon>
        <taxon>Ascomycota</taxon>
        <taxon>Pezizomycotina</taxon>
        <taxon>Sordariomycetes</taxon>
        <taxon>Hypocreomycetidae</taxon>
        <taxon>Microascales</taxon>
        <taxon>Ceratocystidaceae</taxon>
        <taxon>Ceratocystis</taxon>
    </lineage>
</organism>
<dbReference type="CDD" id="cd01647">
    <property type="entry name" value="RT_LTR"/>
    <property type="match status" value="1"/>
</dbReference>
<sequence>MPFGLANAPAEFQSFLNSLLQPYLDVWLSTYVDDILIYTDGTLEDHYEKVNLALKKILEGKLIIDIDKCEFTVTKVKYLGYILEPRSISIDPSKVSAVTEWPTLKKIRDVHSFLGLYNFYYSFIPDFTKLTNPLLQLTKKDQAFQWGVQEDEAF</sequence>
<dbReference type="RefSeq" id="XP_070855878.1">
    <property type="nucleotide sequence ID" value="XM_071001718.1"/>
</dbReference>
<dbReference type="SUPFAM" id="SSF56672">
    <property type="entry name" value="DNA/RNA polymerases"/>
    <property type="match status" value="1"/>
</dbReference>
<dbReference type="Proteomes" id="UP001610728">
    <property type="component" value="Unassembled WGS sequence"/>
</dbReference>
<dbReference type="EMBL" id="JABSNW010000010">
    <property type="protein sequence ID" value="KAL2884697.1"/>
    <property type="molecule type" value="Genomic_DNA"/>
</dbReference>
<dbReference type="GeneID" id="98121670"/>
<protein>
    <submittedName>
        <fullName evidence="4">Pol-like protein</fullName>
    </submittedName>
</protein>
<dbReference type="PROSITE" id="PS50878">
    <property type="entry name" value="RT_POL"/>
    <property type="match status" value="1"/>
</dbReference>
<evidence type="ECO:0000313" key="5">
    <source>
        <dbReference type="Proteomes" id="UP001610728"/>
    </source>
</evidence>
<name>A0ABR4M8U7_9PEZI</name>
<dbReference type="InterPro" id="IPR000477">
    <property type="entry name" value="RT_dom"/>
</dbReference>
<keyword evidence="2" id="KW-0496">Mitochondrion</keyword>
<dbReference type="Pfam" id="PF00078">
    <property type="entry name" value="RVT_1"/>
    <property type="match status" value="1"/>
</dbReference>
<dbReference type="Gene3D" id="3.30.70.270">
    <property type="match status" value="2"/>
</dbReference>
<comment type="caution">
    <text evidence="4">The sequence shown here is derived from an EMBL/GenBank/DDBJ whole genome shotgun (WGS) entry which is preliminary data.</text>
</comment>
<reference evidence="4 5" key="1">
    <citation type="submission" date="2020-05" db="EMBL/GenBank/DDBJ databases">
        <title>Ceratocystis lukuohia genome.</title>
        <authorList>
            <person name="Harrington T.C."/>
            <person name="Kim K."/>
            <person name="Mayers C.G."/>
        </authorList>
    </citation>
    <scope>NUCLEOTIDE SEQUENCE [LARGE SCALE GENOMIC DNA]</scope>
    <source>
        <strain evidence="4 5">C4212</strain>
    </source>
</reference>
<feature type="domain" description="Reverse transcriptase" evidence="3">
    <location>
        <begin position="1"/>
        <end position="83"/>
    </location>
</feature>
<evidence type="ECO:0000256" key="2">
    <source>
        <dbReference type="ARBA" id="ARBA00023128"/>
    </source>
</evidence>
<dbReference type="PANTHER" id="PTHR33064">
    <property type="entry name" value="POL PROTEIN"/>
    <property type="match status" value="1"/>
</dbReference>
<evidence type="ECO:0000259" key="3">
    <source>
        <dbReference type="PROSITE" id="PS50878"/>
    </source>
</evidence>